<keyword evidence="2" id="KW-1185">Reference proteome</keyword>
<name>A0ACC0K441_CHOFU</name>
<evidence type="ECO:0000313" key="1">
    <source>
        <dbReference type="EMBL" id="KAI8431124.1"/>
    </source>
</evidence>
<organism evidence="1 2">
    <name type="scientific">Choristoneura fumiferana</name>
    <name type="common">Spruce budworm moth</name>
    <name type="synonym">Archips fumiferana</name>
    <dbReference type="NCBI Taxonomy" id="7141"/>
    <lineage>
        <taxon>Eukaryota</taxon>
        <taxon>Metazoa</taxon>
        <taxon>Ecdysozoa</taxon>
        <taxon>Arthropoda</taxon>
        <taxon>Hexapoda</taxon>
        <taxon>Insecta</taxon>
        <taxon>Pterygota</taxon>
        <taxon>Neoptera</taxon>
        <taxon>Endopterygota</taxon>
        <taxon>Lepidoptera</taxon>
        <taxon>Glossata</taxon>
        <taxon>Ditrysia</taxon>
        <taxon>Tortricoidea</taxon>
        <taxon>Tortricidae</taxon>
        <taxon>Tortricinae</taxon>
        <taxon>Choristoneura</taxon>
    </lineage>
</organism>
<sequence>MITSLASGGMEEQQRRNRARDDERHYVDLTTFGFFQGGILDVRMINFKLPKAVKRGQEHATRRLPQLARAEQSGGA</sequence>
<comment type="caution">
    <text evidence="1">The sequence shown here is derived from an EMBL/GenBank/DDBJ whole genome shotgun (WGS) entry which is preliminary data.</text>
</comment>
<proteinExistence type="predicted"/>
<accession>A0ACC0K441</accession>
<gene>
    <name evidence="1" type="ORF">MSG28_001174</name>
</gene>
<protein>
    <submittedName>
        <fullName evidence="1">Uncharacterized protein</fullName>
    </submittedName>
</protein>
<reference evidence="1 2" key="1">
    <citation type="journal article" date="2022" name="Genome Biol. Evol.">
        <title>The Spruce Budworm Genome: Reconstructing the Evolutionary History of Antifreeze Proteins.</title>
        <authorList>
            <person name="Beliveau C."/>
            <person name="Gagne P."/>
            <person name="Picq S."/>
            <person name="Vernygora O."/>
            <person name="Keeling C.I."/>
            <person name="Pinkney K."/>
            <person name="Doucet D."/>
            <person name="Wen F."/>
            <person name="Johnston J.S."/>
            <person name="Maaroufi H."/>
            <person name="Boyle B."/>
            <person name="Laroche J."/>
            <person name="Dewar K."/>
            <person name="Juretic N."/>
            <person name="Blackburn G."/>
            <person name="Nisole A."/>
            <person name="Brunet B."/>
            <person name="Brandao M."/>
            <person name="Lumley L."/>
            <person name="Duan J."/>
            <person name="Quan G."/>
            <person name="Lucarotti C.J."/>
            <person name="Roe A.D."/>
            <person name="Sperling F.A.H."/>
            <person name="Levesque R.C."/>
            <person name="Cusson M."/>
        </authorList>
    </citation>
    <scope>NUCLEOTIDE SEQUENCE [LARGE SCALE GENOMIC DNA]</scope>
    <source>
        <strain evidence="1">Glfc:IPQL:Cfum</strain>
    </source>
</reference>
<dbReference type="Proteomes" id="UP001064048">
    <property type="component" value="Chromosome Z"/>
</dbReference>
<dbReference type="EMBL" id="CM046131">
    <property type="protein sequence ID" value="KAI8431124.1"/>
    <property type="molecule type" value="Genomic_DNA"/>
</dbReference>
<evidence type="ECO:0000313" key="2">
    <source>
        <dbReference type="Proteomes" id="UP001064048"/>
    </source>
</evidence>